<sequence>MAFEWSPKKSDLVVEVQGISFVADDVTKDYLQGLTVDYEESDDEVGFVVRSSFNTGCGALACDHGFGTCSGDGECKN</sequence>
<gene>
    <name evidence="1" type="ORF">FTV88_2426</name>
</gene>
<dbReference type="Gene3D" id="2.60.300.12">
    <property type="entry name" value="HesB-like domain"/>
    <property type="match status" value="1"/>
</dbReference>
<dbReference type="Proteomes" id="UP000366051">
    <property type="component" value="Chromosome"/>
</dbReference>
<reference evidence="2" key="1">
    <citation type="submission" date="2019-11" db="EMBL/GenBank/DDBJ databases">
        <title>Genome sequence of Heliorestis convoluta strain HH, an alkaliphilic and minimalistic phototrophic bacterium from a soda lake in Egypt.</title>
        <authorList>
            <person name="Dewey E.D."/>
            <person name="Stokes L.M."/>
            <person name="Burchell B.M."/>
            <person name="Shaffer K.N."/>
            <person name="Huntington A.M."/>
            <person name="Baker J.M."/>
            <person name="Nadendla S."/>
            <person name="Giglio M.G."/>
            <person name="Touchman J.W."/>
            <person name="Blankenship R.E."/>
            <person name="Madigan M.T."/>
            <person name="Sattley W.M."/>
        </authorList>
    </citation>
    <scope>NUCLEOTIDE SEQUENCE [LARGE SCALE GENOMIC DNA]</scope>
    <source>
        <strain evidence="2">HH</strain>
    </source>
</reference>
<dbReference type="EMBL" id="CP045875">
    <property type="protein sequence ID" value="QGG48524.1"/>
    <property type="molecule type" value="Genomic_DNA"/>
</dbReference>
<proteinExistence type="predicted"/>
<dbReference type="SUPFAM" id="SSF89360">
    <property type="entry name" value="HesB-like domain"/>
    <property type="match status" value="1"/>
</dbReference>
<dbReference type="RefSeq" id="WP_153725680.1">
    <property type="nucleotide sequence ID" value="NZ_CP045875.1"/>
</dbReference>
<dbReference type="OrthoDB" id="2083624at2"/>
<dbReference type="AlphaFoldDB" id="A0A5Q2MZU2"/>
<keyword evidence="2" id="KW-1185">Reference proteome</keyword>
<evidence type="ECO:0000313" key="2">
    <source>
        <dbReference type="Proteomes" id="UP000366051"/>
    </source>
</evidence>
<dbReference type="InterPro" id="IPR035903">
    <property type="entry name" value="HesB-like_dom_sf"/>
</dbReference>
<evidence type="ECO:0000313" key="1">
    <source>
        <dbReference type="EMBL" id="QGG48524.1"/>
    </source>
</evidence>
<name>A0A5Q2MZU2_9FIRM</name>
<dbReference type="KEGG" id="hcv:FTV88_2426"/>
<organism evidence="1 2">
    <name type="scientific">Heliorestis convoluta</name>
    <dbReference type="NCBI Taxonomy" id="356322"/>
    <lineage>
        <taxon>Bacteria</taxon>
        <taxon>Bacillati</taxon>
        <taxon>Bacillota</taxon>
        <taxon>Clostridia</taxon>
        <taxon>Eubacteriales</taxon>
        <taxon>Heliobacteriaceae</taxon>
        <taxon>Heliorestis</taxon>
    </lineage>
</organism>
<protein>
    <submittedName>
        <fullName evidence="1">Iron-sulfur cluster assembly accessory protein</fullName>
    </submittedName>
</protein>
<accession>A0A5Q2MZU2</accession>